<feature type="signal peptide" evidence="2">
    <location>
        <begin position="1"/>
        <end position="21"/>
    </location>
</feature>
<organism evidence="4 5">
    <name type="scientific">Pontibacter rugosus</name>
    <dbReference type="NCBI Taxonomy" id="1745966"/>
    <lineage>
        <taxon>Bacteria</taxon>
        <taxon>Pseudomonadati</taxon>
        <taxon>Bacteroidota</taxon>
        <taxon>Cytophagia</taxon>
        <taxon>Cytophagales</taxon>
        <taxon>Hymenobacteraceae</taxon>
        <taxon>Pontibacter</taxon>
    </lineage>
</organism>
<comment type="caution">
    <text evidence="4">The sequence shown here is derived from an EMBL/GenBank/DDBJ whole genome shotgun (WGS) entry which is preliminary data.</text>
</comment>
<keyword evidence="5" id="KW-1185">Reference proteome</keyword>
<dbReference type="SUPFAM" id="SSF69318">
    <property type="entry name" value="Integrin alpha N-terminal domain"/>
    <property type="match status" value="2"/>
</dbReference>
<dbReference type="InterPro" id="IPR028994">
    <property type="entry name" value="Integrin_alpha_N"/>
</dbReference>
<dbReference type="EMBL" id="JBHTLD010000001">
    <property type="protein sequence ID" value="MFD1184597.1"/>
    <property type="molecule type" value="Genomic_DNA"/>
</dbReference>
<feature type="chain" id="PRO_5046636472" evidence="2">
    <location>
        <begin position="22"/>
        <end position="749"/>
    </location>
</feature>
<keyword evidence="1 2" id="KW-0732">Signal</keyword>
<dbReference type="Proteomes" id="UP001597094">
    <property type="component" value="Unassembled WGS sequence"/>
</dbReference>
<evidence type="ECO:0000313" key="5">
    <source>
        <dbReference type="Proteomes" id="UP001597094"/>
    </source>
</evidence>
<reference evidence="5" key="1">
    <citation type="journal article" date="2019" name="Int. J. Syst. Evol. Microbiol.">
        <title>The Global Catalogue of Microorganisms (GCM) 10K type strain sequencing project: providing services to taxonomists for standard genome sequencing and annotation.</title>
        <authorList>
            <consortium name="The Broad Institute Genomics Platform"/>
            <consortium name="The Broad Institute Genome Sequencing Center for Infectious Disease"/>
            <person name="Wu L."/>
            <person name="Ma J."/>
        </authorList>
    </citation>
    <scope>NUCLEOTIDE SEQUENCE [LARGE SCALE GENOMIC DNA]</scope>
    <source>
        <strain evidence="5">JCM 31319</strain>
    </source>
</reference>
<dbReference type="Gene3D" id="2.130.10.130">
    <property type="entry name" value="Integrin alpha, N-terminal"/>
    <property type="match status" value="1"/>
</dbReference>
<evidence type="ECO:0000259" key="3">
    <source>
        <dbReference type="Pfam" id="PF18962"/>
    </source>
</evidence>
<proteinExistence type="predicted"/>
<sequence length="749" mass="83284">MKQRFTLFFILIIAISGIAQAQQQQPFRFRLSQDIPVTTPAGKLTDPWSGGLNTPQFSTIDLNKDGQPDLFIFDRQLRKVYTWLAVQQQGKWEYVYAPEYEVFFPADLEYWVLLRDYNCDGLNDIFTSSPLGIRVFKQEEAGQGQLKFSLVTDALRYRNARVNMQMNSADVPAITDIDGDGDLDVLLTEFSQGYTMELYRNVQAEQGLPCGTLEFEQQSAWWGTITECDGCNNFKYGEYCNTLEAESIAKPMHSGHDGSSMLLLDTDGDGDKELVLGGMQCNDLVIMENQGTKNEALMSGFDPFFPAVKPADFILYPAAFYEDVTFDGMPDLIVTPQVYRDMWNMDFKRSNWLYQNKGAIDKPEFSFVQEDFLQSKMIDLSEGAYPAFADMDGDGDLDMLIGNRASYRNEVYGGSLSYYRNTGTADAPAFELVTDDYLKLHNQQAYSIKPAFADINGDGAVDLVLTFKGVQAGSNRVMYMQNLAAKGQPAAYDLALLQVLLRVGDGDIPAFADVDGDGDLDIVLGKASSMLEFYRNTGTATAPIFTLENDSFGGINYNYARRNVHPAMYDIDGNGQLDLLTVDESGEMRIFRNFTENLNGAFTAESEILENELTKQVHVTKFGQGLSITVAPLGGKHKNYAVVGTQGGGLYLLEQTAGNVANPAAGEGLALTVYPNPYEGVQADMPLRIDASEPVKLEIYDTIGKQVYRSQGKYSRNHSLTLQQWQAGLYIIRAVSESGEQASRKLLVR</sequence>
<feature type="domain" description="Secretion system C-terminal sorting" evidence="3">
    <location>
        <begin position="673"/>
        <end position="748"/>
    </location>
</feature>
<dbReference type="InterPro" id="IPR026444">
    <property type="entry name" value="Secre_tail"/>
</dbReference>
<protein>
    <submittedName>
        <fullName evidence="4">T9SS type A sorting domain-containing protein</fullName>
    </submittedName>
</protein>
<name>A0ABW3SIF0_9BACT</name>
<dbReference type="PANTHER" id="PTHR44103">
    <property type="entry name" value="PROPROTEIN CONVERTASE P"/>
    <property type="match status" value="1"/>
</dbReference>
<dbReference type="NCBIfam" id="TIGR04183">
    <property type="entry name" value="Por_Secre_tail"/>
    <property type="match status" value="1"/>
</dbReference>
<dbReference type="InterPro" id="IPR013517">
    <property type="entry name" value="FG-GAP"/>
</dbReference>
<dbReference type="Pfam" id="PF18962">
    <property type="entry name" value="Por_Secre_tail"/>
    <property type="match status" value="1"/>
</dbReference>
<evidence type="ECO:0000256" key="2">
    <source>
        <dbReference type="SAM" id="SignalP"/>
    </source>
</evidence>
<accession>A0ABW3SIF0</accession>
<dbReference type="RefSeq" id="WP_377521924.1">
    <property type="nucleotide sequence ID" value="NZ_JBHTLD010000001.1"/>
</dbReference>
<gene>
    <name evidence="4" type="ORF">ACFQ2O_00165</name>
</gene>
<evidence type="ECO:0000256" key="1">
    <source>
        <dbReference type="ARBA" id="ARBA00022729"/>
    </source>
</evidence>
<dbReference type="PANTHER" id="PTHR44103:SF1">
    <property type="entry name" value="PROPROTEIN CONVERTASE P"/>
    <property type="match status" value="1"/>
</dbReference>
<evidence type="ECO:0000313" key="4">
    <source>
        <dbReference type="EMBL" id="MFD1184597.1"/>
    </source>
</evidence>
<dbReference type="Pfam" id="PF13517">
    <property type="entry name" value="FG-GAP_3"/>
    <property type="match status" value="2"/>
</dbReference>